<sequence length="120" mass="14107">MISDKIKRRVSGEVKEHFVDEWGKLVELLELLGKIDEYESVRSSRKLHNIRTPEKKPLEIVKLTSPRKKNKSKFVDKSEPQFWKTPRPREIGERRNSNVEPVPACYICHSTQHLMPNCLN</sequence>
<dbReference type="EMBL" id="BGPR01010095">
    <property type="protein sequence ID" value="GBN44202.1"/>
    <property type="molecule type" value="Genomic_DNA"/>
</dbReference>
<evidence type="ECO:0000256" key="1">
    <source>
        <dbReference type="SAM" id="MobiDB-lite"/>
    </source>
</evidence>
<accession>A0A4Y2NZB8</accession>
<dbReference type="AlphaFoldDB" id="A0A4Y2NZB8"/>
<organism evidence="2 3">
    <name type="scientific">Araneus ventricosus</name>
    <name type="common">Orbweaver spider</name>
    <name type="synonym">Epeira ventricosa</name>
    <dbReference type="NCBI Taxonomy" id="182803"/>
    <lineage>
        <taxon>Eukaryota</taxon>
        <taxon>Metazoa</taxon>
        <taxon>Ecdysozoa</taxon>
        <taxon>Arthropoda</taxon>
        <taxon>Chelicerata</taxon>
        <taxon>Arachnida</taxon>
        <taxon>Araneae</taxon>
        <taxon>Araneomorphae</taxon>
        <taxon>Entelegynae</taxon>
        <taxon>Araneoidea</taxon>
        <taxon>Araneidae</taxon>
        <taxon>Araneus</taxon>
    </lineage>
</organism>
<feature type="region of interest" description="Disordered" evidence="1">
    <location>
        <begin position="66"/>
        <end position="95"/>
    </location>
</feature>
<dbReference type="Proteomes" id="UP000499080">
    <property type="component" value="Unassembled WGS sequence"/>
</dbReference>
<comment type="caution">
    <text evidence="2">The sequence shown here is derived from an EMBL/GenBank/DDBJ whole genome shotgun (WGS) entry which is preliminary data.</text>
</comment>
<name>A0A4Y2NZB8_ARAVE</name>
<keyword evidence="3" id="KW-1185">Reference proteome</keyword>
<reference evidence="2 3" key="1">
    <citation type="journal article" date="2019" name="Sci. Rep.">
        <title>Orb-weaving spider Araneus ventricosus genome elucidates the spidroin gene catalogue.</title>
        <authorList>
            <person name="Kono N."/>
            <person name="Nakamura H."/>
            <person name="Ohtoshi R."/>
            <person name="Moran D.A.P."/>
            <person name="Shinohara A."/>
            <person name="Yoshida Y."/>
            <person name="Fujiwara M."/>
            <person name="Mori M."/>
            <person name="Tomita M."/>
            <person name="Arakawa K."/>
        </authorList>
    </citation>
    <scope>NUCLEOTIDE SEQUENCE [LARGE SCALE GENOMIC DNA]</scope>
</reference>
<evidence type="ECO:0000313" key="2">
    <source>
        <dbReference type="EMBL" id="GBN44202.1"/>
    </source>
</evidence>
<evidence type="ECO:0000313" key="3">
    <source>
        <dbReference type="Proteomes" id="UP000499080"/>
    </source>
</evidence>
<protein>
    <submittedName>
        <fullName evidence="2">Uncharacterized protein</fullName>
    </submittedName>
</protein>
<gene>
    <name evidence="2" type="ORF">AVEN_148424_1</name>
</gene>
<proteinExistence type="predicted"/>